<protein>
    <submittedName>
        <fullName evidence="1">FMN-binding negative transcriptional regulator</fullName>
    </submittedName>
</protein>
<dbReference type="SUPFAM" id="SSF50475">
    <property type="entry name" value="FMN-binding split barrel"/>
    <property type="match status" value="1"/>
</dbReference>
<gene>
    <name evidence="1" type="ORF">GQF01_12070</name>
</gene>
<dbReference type="PANTHER" id="PTHR35802:SF1">
    <property type="entry name" value="PROTEASE SYNTHASE AND SPORULATION PROTEIN PAI 2"/>
    <property type="match status" value="1"/>
</dbReference>
<dbReference type="Proteomes" id="UP000481087">
    <property type="component" value="Unassembled WGS sequence"/>
</dbReference>
<sequence length="207" mass="23832">MYIPSYFKIKDDDLMFTIIEQNGFATLISQHDNRPIATHLPLTLDRNNKCLYGHVARPNPQWRDLEQQEVMVIFQGPHSYISPSWYETSDSVPTWNYVAVHVYGQAELIDDEHEVMSSMQSLIAKYEEPGSPYDLGSVDSAYLAGLSKGIQGFKIHITDMEGKAKLSQNHPVQRQELVIQKLEALNRENERHIAALMKENLELRHHE</sequence>
<proteinExistence type="predicted"/>
<dbReference type="EMBL" id="WTUZ01000015">
    <property type="protein sequence ID" value="MZQ82840.1"/>
    <property type="molecule type" value="Genomic_DNA"/>
</dbReference>
<dbReference type="PANTHER" id="PTHR35802">
    <property type="entry name" value="PROTEASE SYNTHASE AND SPORULATION PROTEIN PAI 2"/>
    <property type="match status" value="1"/>
</dbReference>
<dbReference type="InterPro" id="IPR007396">
    <property type="entry name" value="TR_PAI2-type"/>
</dbReference>
<dbReference type="Gene3D" id="2.30.110.10">
    <property type="entry name" value="Electron Transport, Fmn-binding Protein, Chain A"/>
    <property type="match status" value="1"/>
</dbReference>
<keyword evidence="2" id="KW-1185">Reference proteome</keyword>
<dbReference type="PIRSF" id="PIRSF010372">
    <property type="entry name" value="PaiB"/>
    <property type="match status" value="1"/>
</dbReference>
<accession>A0A6L8V0R7</accession>
<dbReference type="Pfam" id="PF04299">
    <property type="entry name" value="FMN_bind_2"/>
    <property type="match status" value="1"/>
</dbReference>
<evidence type="ECO:0000313" key="1">
    <source>
        <dbReference type="EMBL" id="MZQ82840.1"/>
    </source>
</evidence>
<dbReference type="RefSeq" id="WP_161407008.1">
    <property type="nucleotide sequence ID" value="NZ_WTUZ01000015.1"/>
</dbReference>
<dbReference type="AlphaFoldDB" id="A0A6L8V0R7"/>
<name>A0A6L8V0R7_9BACL</name>
<comment type="caution">
    <text evidence="1">The sequence shown here is derived from an EMBL/GenBank/DDBJ whole genome shotgun (WGS) entry which is preliminary data.</text>
</comment>
<dbReference type="InterPro" id="IPR012349">
    <property type="entry name" value="Split_barrel_FMN-bd"/>
</dbReference>
<evidence type="ECO:0000313" key="2">
    <source>
        <dbReference type="Proteomes" id="UP000481087"/>
    </source>
</evidence>
<reference evidence="1 2" key="1">
    <citation type="submission" date="2019-12" db="EMBL/GenBank/DDBJ databases">
        <title>Paenibacillus sp. nov. sp. isolated from soil.</title>
        <authorList>
            <person name="Kim J."/>
            <person name="Jeong S.E."/>
            <person name="Jung H.S."/>
            <person name="Jeon C.O."/>
        </authorList>
    </citation>
    <scope>NUCLEOTIDE SEQUENCE [LARGE SCALE GENOMIC DNA]</scope>
    <source>
        <strain evidence="1 2">5J-6</strain>
    </source>
</reference>
<organism evidence="1 2">
    <name type="scientific">Paenibacillus silvestris</name>
    <dbReference type="NCBI Taxonomy" id="2606219"/>
    <lineage>
        <taxon>Bacteria</taxon>
        <taxon>Bacillati</taxon>
        <taxon>Bacillota</taxon>
        <taxon>Bacilli</taxon>
        <taxon>Bacillales</taxon>
        <taxon>Paenibacillaceae</taxon>
        <taxon>Paenibacillus</taxon>
    </lineage>
</organism>